<evidence type="ECO:0000313" key="11">
    <source>
        <dbReference type="Proteomes" id="UP000654075"/>
    </source>
</evidence>
<feature type="transmembrane region" description="Helical" evidence="7">
    <location>
        <begin position="72"/>
        <end position="92"/>
    </location>
</feature>
<dbReference type="EMBL" id="CAJNNW010037313">
    <property type="protein sequence ID" value="CAE8740741.1"/>
    <property type="molecule type" value="Genomic_DNA"/>
</dbReference>
<comment type="subcellular location">
    <subcellularLocation>
        <location evidence="1">Membrane</location>
        <topology evidence="1">Multi-pass membrane protein</topology>
    </subcellularLocation>
</comment>
<dbReference type="Pfam" id="PF02133">
    <property type="entry name" value="Transp_cyt_pur"/>
    <property type="match status" value="1"/>
</dbReference>
<dbReference type="Gene3D" id="1.10.4160.10">
    <property type="entry name" value="Hydantoin permease"/>
    <property type="match status" value="1"/>
</dbReference>
<evidence type="ECO:0000256" key="2">
    <source>
        <dbReference type="ARBA" id="ARBA00008974"/>
    </source>
</evidence>
<dbReference type="AlphaFoldDB" id="A0A813LWC8"/>
<dbReference type="GO" id="GO:0005886">
    <property type="term" value="C:plasma membrane"/>
    <property type="evidence" value="ECO:0007669"/>
    <property type="project" value="TreeGrafter"/>
</dbReference>
<dbReference type="OrthoDB" id="2018619at2759"/>
<name>A0A813LWC8_POLGL</name>
<evidence type="ECO:0000256" key="6">
    <source>
        <dbReference type="SAM" id="MobiDB-lite"/>
    </source>
</evidence>
<gene>
    <name evidence="8" type="ORF">PGLA1383_LOCUS19432</name>
    <name evidence="9" type="ORF">PGLA2088_LOCUS50147</name>
</gene>
<proteinExistence type="inferred from homology"/>
<evidence type="ECO:0000256" key="4">
    <source>
        <dbReference type="ARBA" id="ARBA00022989"/>
    </source>
</evidence>
<evidence type="ECO:0000313" key="8">
    <source>
        <dbReference type="EMBL" id="CAE8601135.1"/>
    </source>
</evidence>
<accession>A0A813LWC8</accession>
<dbReference type="PANTHER" id="PTHR30618">
    <property type="entry name" value="NCS1 FAMILY PURINE/PYRIMIDINE TRANSPORTER"/>
    <property type="match status" value="1"/>
</dbReference>
<reference evidence="9" key="1">
    <citation type="submission" date="2021-02" db="EMBL/GenBank/DDBJ databases">
        <authorList>
            <person name="Dougan E. K."/>
            <person name="Rhodes N."/>
            <person name="Thang M."/>
            <person name="Chan C."/>
        </authorList>
    </citation>
    <scope>NUCLEOTIDE SEQUENCE</scope>
</reference>
<keyword evidence="3 7" id="KW-0812">Transmembrane</keyword>
<evidence type="ECO:0000313" key="10">
    <source>
        <dbReference type="Proteomes" id="UP000626109"/>
    </source>
</evidence>
<comment type="caution">
    <text evidence="9">The sequence shown here is derived from an EMBL/GenBank/DDBJ whole genome shotgun (WGS) entry which is preliminary data.</text>
</comment>
<dbReference type="Proteomes" id="UP000654075">
    <property type="component" value="Unassembled WGS sequence"/>
</dbReference>
<sequence length="118" mass="12193">MVTGAIAGVFLADFWLLRRAHLDVEALYTDLKSVNWRALVAVAAGVGPCLPGFVDSLAAANGSISGPGLRDLYAAGSWVVALILSGTVYSLLMLTAATSKSSSQDEDSSGSQISSEED</sequence>
<feature type="transmembrane region" description="Helical" evidence="7">
    <location>
        <begin position="38"/>
        <end position="60"/>
    </location>
</feature>
<feature type="compositionally biased region" description="Low complexity" evidence="6">
    <location>
        <begin position="109"/>
        <end position="118"/>
    </location>
</feature>
<dbReference type="EMBL" id="CAJNNV010012833">
    <property type="protein sequence ID" value="CAE8601135.1"/>
    <property type="molecule type" value="Genomic_DNA"/>
</dbReference>
<feature type="region of interest" description="Disordered" evidence="6">
    <location>
        <begin position="97"/>
        <end position="118"/>
    </location>
</feature>
<evidence type="ECO:0000256" key="5">
    <source>
        <dbReference type="ARBA" id="ARBA00023136"/>
    </source>
</evidence>
<organism evidence="9 10">
    <name type="scientific">Polarella glacialis</name>
    <name type="common">Dinoflagellate</name>
    <dbReference type="NCBI Taxonomy" id="89957"/>
    <lineage>
        <taxon>Eukaryota</taxon>
        <taxon>Sar</taxon>
        <taxon>Alveolata</taxon>
        <taxon>Dinophyceae</taxon>
        <taxon>Suessiales</taxon>
        <taxon>Suessiaceae</taxon>
        <taxon>Polarella</taxon>
    </lineage>
</organism>
<dbReference type="InterPro" id="IPR045225">
    <property type="entry name" value="Uracil/uridine/allantoin_perm"/>
</dbReference>
<keyword evidence="5 7" id="KW-0472">Membrane</keyword>
<protein>
    <submittedName>
        <fullName evidence="9">Uncharacterized protein</fullName>
    </submittedName>
</protein>
<evidence type="ECO:0000256" key="3">
    <source>
        <dbReference type="ARBA" id="ARBA00022692"/>
    </source>
</evidence>
<dbReference type="InterPro" id="IPR001248">
    <property type="entry name" value="Pur-cyt_permease"/>
</dbReference>
<dbReference type="GO" id="GO:0015205">
    <property type="term" value="F:nucleobase transmembrane transporter activity"/>
    <property type="evidence" value="ECO:0007669"/>
    <property type="project" value="TreeGrafter"/>
</dbReference>
<keyword evidence="11" id="KW-1185">Reference proteome</keyword>
<dbReference type="Proteomes" id="UP000626109">
    <property type="component" value="Unassembled WGS sequence"/>
</dbReference>
<evidence type="ECO:0000256" key="1">
    <source>
        <dbReference type="ARBA" id="ARBA00004141"/>
    </source>
</evidence>
<dbReference type="PANTHER" id="PTHR30618:SF0">
    <property type="entry name" value="PURINE-URACIL PERMEASE NCS1"/>
    <property type="match status" value="1"/>
</dbReference>
<evidence type="ECO:0000256" key="7">
    <source>
        <dbReference type="SAM" id="Phobius"/>
    </source>
</evidence>
<comment type="similarity">
    <text evidence="2">Belongs to the purine-cytosine permease (2.A.39) family.</text>
</comment>
<evidence type="ECO:0000313" key="9">
    <source>
        <dbReference type="EMBL" id="CAE8740741.1"/>
    </source>
</evidence>
<keyword evidence="4 7" id="KW-1133">Transmembrane helix</keyword>